<dbReference type="OrthoDB" id="5976053at2"/>
<gene>
    <name evidence="2" type="ORF">N789_10275</name>
</gene>
<evidence type="ECO:0000313" key="3">
    <source>
        <dbReference type="Proteomes" id="UP000029385"/>
    </source>
</evidence>
<organism evidence="2 3">
    <name type="scientific">Arenimonas oryziterrae DSM 21050 = YC6267</name>
    <dbReference type="NCBI Taxonomy" id="1121015"/>
    <lineage>
        <taxon>Bacteria</taxon>
        <taxon>Pseudomonadati</taxon>
        <taxon>Pseudomonadota</taxon>
        <taxon>Gammaproteobacteria</taxon>
        <taxon>Lysobacterales</taxon>
        <taxon>Lysobacteraceae</taxon>
        <taxon>Arenimonas</taxon>
    </lineage>
</organism>
<comment type="caution">
    <text evidence="2">The sequence shown here is derived from an EMBL/GenBank/DDBJ whole genome shotgun (WGS) entry which is preliminary data.</text>
</comment>
<accession>A0A091ATY0</accession>
<dbReference type="Proteomes" id="UP000029385">
    <property type="component" value="Unassembled WGS sequence"/>
</dbReference>
<sequence length="131" mass="14295">MSRQSKAKRDARRKHPTKSGPVRAGRPIQAHAHLLDGDGKVIGGAGHRDEQWSVIFNGKIVANTDSPGMVIAMLTHIAALREQAGHAAQTSYSPELRELATAEAQLHGKTLPEYLDMLEAERLERVAERAS</sequence>
<dbReference type="EMBL" id="AVCI01000005">
    <property type="protein sequence ID" value="KFN43653.1"/>
    <property type="molecule type" value="Genomic_DNA"/>
</dbReference>
<dbReference type="AlphaFoldDB" id="A0A091ATY0"/>
<dbReference type="PATRIC" id="fig|1121015.4.peg.1542"/>
<name>A0A091ATY0_9GAMM</name>
<dbReference type="RefSeq" id="WP_022968517.1">
    <property type="nucleotide sequence ID" value="NZ_ATVD01000001.1"/>
</dbReference>
<protein>
    <submittedName>
        <fullName evidence="2">Uncharacterized protein</fullName>
    </submittedName>
</protein>
<proteinExistence type="predicted"/>
<evidence type="ECO:0000313" key="2">
    <source>
        <dbReference type="EMBL" id="KFN43653.1"/>
    </source>
</evidence>
<feature type="compositionally biased region" description="Basic residues" evidence="1">
    <location>
        <begin position="1"/>
        <end position="17"/>
    </location>
</feature>
<feature type="region of interest" description="Disordered" evidence="1">
    <location>
        <begin position="1"/>
        <end position="30"/>
    </location>
</feature>
<reference evidence="2 3" key="1">
    <citation type="submission" date="2013-09" db="EMBL/GenBank/DDBJ databases">
        <title>Genome sequencing of Arenimonas oryziterrae.</title>
        <authorList>
            <person name="Chen F."/>
            <person name="Wang G."/>
        </authorList>
    </citation>
    <scope>NUCLEOTIDE SEQUENCE [LARGE SCALE GENOMIC DNA]</scope>
    <source>
        <strain evidence="2 3">YC6267</strain>
    </source>
</reference>
<keyword evidence="3" id="KW-1185">Reference proteome</keyword>
<evidence type="ECO:0000256" key="1">
    <source>
        <dbReference type="SAM" id="MobiDB-lite"/>
    </source>
</evidence>
<dbReference type="eggNOG" id="ENOG50313SS">
    <property type="taxonomic scope" value="Bacteria"/>
</dbReference>